<organism evidence="1 2">
    <name type="scientific">Pleurodeles waltl</name>
    <name type="common">Iberian ribbed newt</name>
    <dbReference type="NCBI Taxonomy" id="8319"/>
    <lineage>
        <taxon>Eukaryota</taxon>
        <taxon>Metazoa</taxon>
        <taxon>Chordata</taxon>
        <taxon>Craniata</taxon>
        <taxon>Vertebrata</taxon>
        <taxon>Euteleostomi</taxon>
        <taxon>Amphibia</taxon>
        <taxon>Batrachia</taxon>
        <taxon>Caudata</taxon>
        <taxon>Salamandroidea</taxon>
        <taxon>Salamandridae</taxon>
        <taxon>Pleurodelinae</taxon>
        <taxon>Pleurodeles</taxon>
    </lineage>
</organism>
<dbReference type="Proteomes" id="UP001066276">
    <property type="component" value="Chromosome 1_1"/>
</dbReference>
<sequence>MSRRSNVLTLIQKQGACLGFTPVQGADCGLGSHLHRHLPCHDDPQPQSTTQEADRGVPAFFISFFSTRAGRQAGTSVVPEVLASSSAAPRTDRNWCPASGDKKRHPVTTRTPDVCVVLVPHALVILTYTSVRRSSSSQMLLHSLMVDSC</sequence>
<evidence type="ECO:0000313" key="1">
    <source>
        <dbReference type="EMBL" id="KAJ1215965.1"/>
    </source>
</evidence>
<proteinExistence type="predicted"/>
<protein>
    <submittedName>
        <fullName evidence="1">Uncharacterized protein</fullName>
    </submittedName>
</protein>
<name>A0AAV7WT64_PLEWA</name>
<keyword evidence="2" id="KW-1185">Reference proteome</keyword>
<evidence type="ECO:0000313" key="2">
    <source>
        <dbReference type="Proteomes" id="UP001066276"/>
    </source>
</evidence>
<reference evidence="1" key="1">
    <citation type="journal article" date="2022" name="bioRxiv">
        <title>Sequencing and chromosome-scale assembly of the giantPleurodeles waltlgenome.</title>
        <authorList>
            <person name="Brown T."/>
            <person name="Elewa A."/>
            <person name="Iarovenko S."/>
            <person name="Subramanian E."/>
            <person name="Araus A.J."/>
            <person name="Petzold A."/>
            <person name="Susuki M."/>
            <person name="Suzuki K.-i.T."/>
            <person name="Hayashi T."/>
            <person name="Toyoda A."/>
            <person name="Oliveira C."/>
            <person name="Osipova E."/>
            <person name="Leigh N.D."/>
            <person name="Simon A."/>
            <person name="Yun M.H."/>
        </authorList>
    </citation>
    <scope>NUCLEOTIDE SEQUENCE</scope>
    <source>
        <strain evidence="1">20211129_DDA</strain>
        <tissue evidence="1">Liver</tissue>
    </source>
</reference>
<accession>A0AAV7WT64</accession>
<comment type="caution">
    <text evidence="1">The sequence shown here is derived from an EMBL/GenBank/DDBJ whole genome shotgun (WGS) entry which is preliminary data.</text>
</comment>
<dbReference type="AlphaFoldDB" id="A0AAV7WT64"/>
<dbReference type="EMBL" id="JANPWB010000001">
    <property type="protein sequence ID" value="KAJ1215965.1"/>
    <property type="molecule type" value="Genomic_DNA"/>
</dbReference>
<gene>
    <name evidence="1" type="ORF">NDU88_003571</name>
</gene>